<name>A0A2D4GJH5_MICCO</name>
<dbReference type="PANTHER" id="PTHR31635">
    <property type="entry name" value="REVERSE TRANSCRIPTASE DOMAIN-CONTAINING PROTEIN-RELATED"/>
    <property type="match status" value="1"/>
</dbReference>
<dbReference type="EMBL" id="IACJ01129499">
    <property type="protein sequence ID" value="LAA59908.1"/>
    <property type="molecule type" value="Transcribed_RNA"/>
</dbReference>
<evidence type="ECO:0000313" key="1">
    <source>
        <dbReference type="EMBL" id="LAA59905.1"/>
    </source>
</evidence>
<sequence>MIVQLKGMAFGEKFINKIRAIYSKQMAKVIVNGVMTENFNIRVQDKDVLCPPLFILTLEVLIRRIRQDPEIKGMKIKKKLQAFADDLILILEEPLEMGSNLIKKKDDFGEVAGLKIKTKMLVKNLTNKQKNELMEKWAFR</sequence>
<proteinExistence type="predicted"/>
<protein>
    <recommendedName>
        <fullName evidence="2">Reverse transcriptase domain-containing protein</fullName>
    </recommendedName>
</protein>
<dbReference type="EMBL" id="IACJ01129498">
    <property type="protein sequence ID" value="LAA59905.1"/>
    <property type="molecule type" value="Transcribed_RNA"/>
</dbReference>
<organism evidence="1">
    <name type="scientific">Micrurus corallinus</name>
    <name type="common">Brazilian coral snake</name>
    <dbReference type="NCBI Taxonomy" id="54390"/>
    <lineage>
        <taxon>Eukaryota</taxon>
        <taxon>Metazoa</taxon>
        <taxon>Chordata</taxon>
        <taxon>Craniata</taxon>
        <taxon>Vertebrata</taxon>
        <taxon>Euteleostomi</taxon>
        <taxon>Lepidosauria</taxon>
        <taxon>Squamata</taxon>
        <taxon>Bifurcata</taxon>
        <taxon>Unidentata</taxon>
        <taxon>Episquamata</taxon>
        <taxon>Toxicofera</taxon>
        <taxon>Serpentes</taxon>
        <taxon>Colubroidea</taxon>
        <taxon>Elapidae</taxon>
        <taxon>Elapinae</taxon>
        <taxon>Micrurus</taxon>
    </lineage>
</organism>
<reference evidence="1" key="1">
    <citation type="submission" date="2017-07" db="EMBL/GenBank/DDBJ databases">
        <authorList>
            <person name="Mikheyev A."/>
            <person name="Grau M."/>
        </authorList>
    </citation>
    <scope>NUCLEOTIDE SEQUENCE</scope>
    <source>
        <tissue evidence="1">Venom_gland</tissue>
    </source>
</reference>
<reference evidence="1" key="2">
    <citation type="submission" date="2017-11" db="EMBL/GenBank/DDBJ databases">
        <title>Coralsnake Venomics: Analyses of Venom Gland Transcriptomes and Proteomes of Six Brazilian Taxa.</title>
        <authorList>
            <person name="Aird S.D."/>
            <person name="Jorge da Silva N."/>
            <person name="Qiu L."/>
            <person name="Villar-Briones A."/>
            <person name="Aparecida-Saddi V."/>
            <person name="Campos-Telles M.P."/>
            <person name="Grau M."/>
            <person name="Mikheyev A.S."/>
        </authorList>
    </citation>
    <scope>NUCLEOTIDE SEQUENCE</scope>
    <source>
        <tissue evidence="1">Venom_gland</tissue>
    </source>
</reference>
<evidence type="ECO:0008006" key="2">
    <source>
        <dbReference type="Google" id="ProtNLM"/>
    </source>
</evidence>
<dbReference type="AlphaFoldDB" id="A0A2D4GJH5"/>
<dbReference type="PANTHER" id="PTHR31635:SF196">
    <property type="entry name" value="REVERSE TRANSCRIPTASE DOMAIN-CONTAINING PROTEIN-RELATED"/>
    <property type="match status" value="1"/>
</dbReference>
<accession>A0A2D4GJH5</accession>